<sequence length="141" mass="16216">MLRRQLCPLNPKIIVEVKVVLHTLTECRICMYSGSRSANTSRHSFSFNHVQKNTEVASNFAAGLTEDTWYWAQHKRWAEGGKEKKDEIPLAVQEFIHKAVTKIEDINNAKQAGLTHRKARFPESVNDAIKKTFLHSPRMQK</sequence>
<evidence type="ECO:0000313" key="1">
    <source>
        <dbReference type="EMBL" id="KAJ1153257.1"/>
    </source>
</evidence>
<keyword evidence="2" id="KW-1185">Reference proteome</keyword>
<dbReference type="Proteomes" id="UP001066276">
    <property type="component" value="Chromosome 5"/>
</dbReference>
<comment type="caution">
    <text evidence="1">The sequence shown here is derived from an EMBL/GenBank/DDBJ whole genome shotgun (WGS) entry which is preliminary data.</text>
</comment>
<organism evidence="1 2">
    <name type="scientific">Pleurodeles waltl</name>
    <name type="common">Iberian ribbed newt</name>
    <dbReference type="NCBI Taxonomy" id="8319"/>
    <lineage>
        <taxon>Eukaryota</taxon>
        <taxon>Metazoa</taxon>
        <taxon>Chordata</taxon>
        <taxon>Craniata</taxon>
        <taxon>Vertebrata</taxon>
        <taxon>Euteleostomi</taxon>
        <taxon>Amphibia</taxon>
        <taxon>Batrachia</taxon>
        <taxon>Caudata</taxon>
        <taxon>Salamandroidea</taxon>
        <taxon>Salamandridae</taxon>
        <taxon>Pleurodelinae</taxon>
        <taxon>Pleurodeles</taxon>
    </lineage>
</organism>
<protein>
    <submittedName>
        <fullName evidence="1">Uncharacterized protein</fullName>
    </submittedName>
</protein>
<reference evidence="1" key="1">
    <citation type="journal article" date="2022" name="bioRxiv">
        <title>Sequencing and chromosome-scale assembly of the giantPleurodeles waltlgenome.</title>
        <authorList>
            <person name="Brown T."/>
            <person name="Elewa A."/>
            <person name="Iarovenko S."/>
            <person name="Subramanian E."/>
            <person name="Araus A.J."/>
            <person name="Petzold A."/>
            <person name="Susuki M."/>
            <person name="Suzuki K.-i.T."/>
            <person name="Hayashi T."/>
            <person name="Toyoda A."/>
            <person name="Oliveira C."/>
            <person name="Osipova E."/>
            <person name="Leigh N.D."/>
            <person name="Simon A."/>
            <person name="Yun M.H."/>
        </authorList>
    </citation>
    <scope>NUCLEOTIDE SEQUENCE</scope>
    <source>
        <strain evidence="1">20211129_DDA</strain>
        <tissue evidence="1">Liver</tissue>
    </source>
</reference>
<dbReference type="EMBL" id="JANPWB010000009">
    <property type="protein sequence ID" value="KAJ1153257.1"/>
    <property type="molecule type" value="Genomic_DNA"/>
</dbReference>
<evidence type="ECO:0000313" key="2">
    <source>
        <dbReference type="Proteomes" id="UP001066276"/>
    </source>
</evidence>
<gene>
    <name evidence="1" type="ORF">NDU88_006018</name>
</gene>
<name>A0AAV7RNX5_PLEWA</name>
<accession>A0AAV7RNX5</accession>
<proteinExistence type="predicted"/>
<dbReference type="AlphaFoldDB" id="A0AAV7RNX5"/>